<feature type="transmembrane region" description="Helical" evidence="1">
    <location>
        <begin position="7"/>
        <end position="25"/>
    </location>
</feature>
<keyword evidence="1" id="KW-0812">Transmembrane</keyword>
<comment type="caution">
    <text evidence="2">The sequence shown here is derived from an EMBL/GenBank/DDBJ whole genome shotgun (WGS) entry which is preliminary data.</text>
</comment>
<dbReference type="RefSeq" id="WP_207086736.1">
    <property type="nucleotide sequence ID" value="NZ_JAFLQW010000083.1"/>
</dbReference>
<feature type="transmembrane region" description="Helical" evidence="1">
    <location>
        <begin position="37"/>
        <end position="59"/>
    </location>
</feature>
<name>A0ABS3FMF7_9CYAN</name>
<protein>
    <submittedName>
        <fullName evidence="2">Uncharacterized protein</fullName>
    </submittedName>
</protein>
<sequence length="64" mass="6822">MGSNTIFIVKVMVASAIVSAAIKYGGPLLEIPDTSPIALLLVCTPAAIVFGVLSWRLYFQDPQN</sequence>
<organism evidence="2 3">
    <name type="scientific">Phormidium pseudopriestleyi FRX01</name>
    <dbReference type="NCBI Taxonomy" id="1759528"/>
    <lineage>
        <taxon>Bacteria</taxon>
        <taxon>Bacillati</taxon>
        <taxon>Cyanobacteriota</taxon>
        <taxon>Cyanophyceae</taxon>
        <taxon>Oscillatoriophycideae</taxon>
        <taxon>Oscillatoriales</taxon>
        <taxon>Oscillatoriaceae</taxon>
        <taxon>Phormidium</taxon>
    </lineage>
</organism>
<proteinExistence type="predicted"/>
<dbReference type="EMBL" id="JAFLQW010000083">
    <property type="protein sequence ID" value="MBO0348174.1"/>
    <property type="molecule type" value="Genomic_DNA"/>
</dbReference>
<accession>A0ABS3FMF7</accession>
<keyword evidence="1" id="KW-1133">Transmembrane helix</keyword>
<evidence type="ECO:0000256" key="1">
    <source>
        <dbReference type="SAM" id="Phobius"/>
    </source>
</evidence>
<evidence type="ECO:0000313" key="2">
    <source>
        <dbReference type="EMBL" id="MBO0348174.1"/>
    </source>
</evidence>
<evidence type="ECO:0000313" key="3">
    <source>
        <dbReference type="Proteomes" id="UP000664844"/>
    </source>
</evidence>
<keyword evidence="3" id="KW-1185">Reference proteome</keyword>
<reference evidence="2 3" key="1">
    <citation type="submission" date="2021-03" db="EMBL/GenBank/DDBJ databases">
        <title>Metabolic Capacity of the Antarctic Cyanobacterium Phormidium pseudopriestleyi that Sustains Oxygenic Photosynthesis in the Presence of Hydrogen Sulfide.</title>
        <authorList>
            <person name="Lumian J.E."/>
            <person name="Jungblut A.D."/>
            <person name="Dillon M.L."/>
            <person name="Hawes I."/>
            <person name="Doran P.T."/>
            <person name="Mackey T.J."/>
            <person name="Dick G.J."/>
            <person name="Grettenberger C.L."/>
            <person name="Sumner D.Y."/>
        </authorList>
    </citation>
    <scope>NUCLEOTIDE SEQUENCE [LARGE SCALE GENOMIC DNA]</scope>
    <source>
        <strain evidence="2 3">FRX01</strain>
    </source>
</reference>
<dbReference type="Proteomes" id="UP000664844">
    <property type="component" value="Unassembled WGS sequence"/>
</dbReference>
<gene>
    <name evidence="2" type="ORF">J0895_03460</name>
</gene>
<keyword evidence="1" id="KW-0472">Membrane</keyword>